<gene>
    <name evidence="1" type="ORF">M977_04418</name>
</gene>
<protein>
    <submittedName>
        <fullName evidence="1">Uncharacterized protein</fullName>
    </submittedName>
</protein>
<evidence type="ECO:0000313" key="2">
    <source>
        <dbReference type="Proteomes" id="UP000078504"/>
    </source>
</evidence>
<organism evidence="1 2">
    <name type="scientific">Buttiauxella gaviniae ATCC 51604</name>
    <dbReference type="NCBI Taxonomy" id="1354253"/>
    <lineage>
        <taxon>Bacteria</taxon>
        <taxon>Pseudomonadati</taxon>
        <taxon>Pseudomonadota</taxon>
        <taxon>Gammaproteobacteria</taxon>
        <taxon>Enterobacterales</taxon>
        <taxon>Enterobacteriaceae</taxon>
        <taxon>Buttiauxella</taxon>
    </lineage>
</organism>
<dbReference type="Proteomes" id="UP000078504">
    <property type="component" value="Unassembled WGS sequence"/>
</dbReference>
<name>A0A1B7HMB3_9ENTR</name>
<comment type="caution">
    <text evidence="1">The sequence shown here is derived from an EMBL/GenBank/DDBJ whole genome shotgun (WGS) entry which is preliminary data.</text>
</comment>
<dbReference type="PATRIC" id="fig|1354253.4.peg.4537"/>
<accession>A0A1B7HMB3</accession>
<reference evidence="1 2" key="1">
    <citation type="submission" date="2016-04" db="EMBL/GenBank/DDBJ databases">
        <title>ATOL: Assembling a taxonomically balanced genome-scale reconstruction of the evolutionary history of the Enterobacteriaceae.</title>
        <authorList>
            <person name="Plunkett G.III."/>
            <person name="Neeno-Eckwall E.C."/>
            <person name="Glasner J.D."/>
            <person name="Perna N.T."/>
        </authorList>
    </citation>
    <scope>NUCLEOTIDE SEQUENCE [LARGE SCALE GENOMIC DNA]</scope>
    <source>
        <strain evidence="1 2">ATCC 51604</strain>
    </source>
</reference>
<dbReference type="AlphaFoldDB" id="A0A1B7HMB3"/>
<sequence length="251" mass="27292">MDPVIKSPETLAKERFTSKVRKQRNIDLVAGLKSSNADMVSAINFLKTGYSLSDSKGVLLDAWGEQFSVKRDGRDDDSYRSALQQEMGNQSVSAQSRPSIGAFMRQVYSLTWLTLDKVGLTTGAVGAAFNRVPFRTIFVQCGAIAPDIELPESLVSSAFAGDIYSAATSPNTTLTHHAPMFPGNAFPCVWGGIKYERTQKTVMATATKGIRVTGNQSLLTRITGTKTQQGIEMIEPFNTLVTVKQMKVING</sequence>
<dbReference type="EMBL" id="LXEP01000045">
    <property type="protein sequence ID" value="OAT16799.1"/>
    <property type="molecule type" value="Genomic_DNA"/>
</dbReference>
<evidence type="ECO:0000313" key="1">
    <source>
        <dbReference type="EMBL" id="OAT16799.1"/>
    </source>
</evidence>
<proteinExistence type="predicted"/>